<evidence type="ECO:0000256" key="3">
    <source>
        <dbReference type="ARBA" id="ARBA00022502"/>
    </source>
</evidence>
<proteinExistence type="predicted"/>
<evidence type="ECO:0000259" key="8">
    <source>
        <dbReference type="Pfam" id="PF08288"/>
    </source>
</evidence>
<dbReference type="OMA" id="SHFWMSG"/>
<dbReference type="GO" id="GO:0000506">
    <property type="term" value="C:glycosylphosphatidylinositol-N-acetylglucosaminyltransferase (GPI-GnT) complex"/>
    <property type="evidence" value="ECO:0007669"/>
    <property type="project" value="InterPro"/>
</dbReference>
<evidence type="ECO:0000259" key="7">
    <source>
        <dbReference type="Pfam" id="PF00534"/>
    </source>
</evidence>
<evidence type="ECO:0000256" key="6">
    <source>
        <dbReference type="ARBA" id="ARBA00032160"/>
    </source>
</evidence>
<evidence type="ECO:0000256" key="2">
    <source>
        <dbReference type="ARBA" id="ARBA00012420"/>
    </source>
</evidence>
<dbReference type="EMBL" id="JAPDFW010000092">
    <property type="protein sequence ID" value="KAJ5070951.1"/>
    <property type="molecule type" value="Genomic_DNA"/>
</dbReference>
<comment type="pathway">
    <text evidence="1">Glycolipid biosynthesis; glycosylphosphatidylinositol-anchor biosynthesis.</text>
</comment>
<comment type="caution">
    <text evidence="9">The sequence shown here is derived from an EMBL/GenBank/DDBJ whole genome shotgun (WGS) entry which is preliminary data.</text>
</comment>
<dbReference type="Pfam" id="PF00534">
    <property type="entry name" value="Glycos_transf_1"/>
    <property type="match status" value="1"/>
</dbReference>
<dbReference type="InterPro" id="IPR039507">
    <property type="entry name" value="PIG-A/GPI3"/>
</dbReference>
<evidence type="ECO:0000256" key="5">
    <source>
        <dbReference type="ARBA" id="ARBA00022679"/>
    </source>
</evidence>
<feature type="domain" description="PIGA GPI anchor biosynthesis" evidence="8">
    <location>
        <begin position="54"/>
        <end position="143"/>
    </location>
</feature>
<name>A0A9Q0LE00_ANAIG</name>
<dbReference type="PANTHER" id="PTHR45871:SF1">
    <property type="entry name" value="PHOSPHATIDYLINOSITOL N-ACETYLGLUCOSAMINYLTRANSFERASE SUBUNIT A"/>
    <property type="match status" value="1"/>
</dbReference>
<dbReference type="InterPro" id="IPR013234">
    <property type="entry name" value="PIGA_GPI_anchor_biosynthesis"/>
</dbReference>
<reference evidence="9" key="1">
    <citation type="submission" date="2022-10" db="EMBL/GenBank/DDBJ databases">
        <title>Novel sulphate-reducing endosymbionts in the free-living metamonad Anaeramoeba.</title>
        <authorList>
            <person name="Jerlstrom-Hultqvist J."/>
            <person name="Cepicka I."/>
            <person name="Gallot-Lavallee L."/>
            <person name="Salas-Leiva D."/>
            <person name="Curtis B.A."/>
            <person name="Zahonova K."/>
            <person name="Pipaliya S."/>
            <person name="Dacks J."/>
            <person name="Roger A.J."/>
        </authorList>
    </citation>
    <scope>NUCLEOTIDE SEQUENCE</scope>
    <source>
        <strain evidence="9">BMAN</strain>
    </source>
</reference>
<dbReference type="InterPro" id="IPR001296">
    <property type="entry name" value="Glyco_trans_1"/>
</dbReference>
<organism evidence="9 10">
    <name type="scientific">Anaeramoeba ignava</name>
    <name type="common">Anaerobic marine amoeba</name>
    <dbReference type="NCBI Taxonomy" id="1746090"/>
    <lineage>
        <taxon>Eukaryota</taxon>
        <taxon>Metamonada</taxon>
        <taxon>Anaeramoebidae</taxon>
        <taxon>Anaeramoeba</taxon>
    </lineage>
</organism>
<evidence type="ECO:0000313" key="9">
    <source>
        <dbReference type="EMBL" id="KAJ5070951.1"/>
    </source>
</evidence>
<dbReference type="AlphaFoldDB" id="A0A9Q0LE00"/>
<accession>A0A9Q0LE00</accession>
<dbReference type="Proteomes" id="UP001149090">
    <property type="component" value="Unassembled WGS sequence"/>
</dbReference>
<keyword evidence="3" id="KW-0337">GPI-anchor biosynthesis</keyword>
<dbReference type="EC" id="2.4.1.198" evidence="2"/>
<evidence type="ECO:0000313" key="10">
    <source>
        <dbReference type="Proteomes" id="UP001149090"/>
    </source>
</evidence>
<feature type="domain" description="Glycosyl transferase family 1" evidence="7">
    <location>
        <begin position="201"/>
        <end position="344"/>
    </location>
</feature>
<dbReference type="SUPFAM" id="SSF53756">
    <property type="entry name" value="UDP-Glycosyltransferase/glycogen phosphorylase"/>
    <property type="match status" value="1"/>
</dbReference>
<keyword evidence="5" id="KW-0808">Transferase</keyword>
<dbReference type="GO" id="GO:0006506">
    <property type="term" value="P:GPI anchor biosynthetic process"/>
    <property type="evidence" value="ECO:0007669"/>
    <property type="project" value="UniProtKB-KW"/>
</dbReference>
<dbReference type="Pfam" id="PF08288">
    <property type="entry name" value="PIGA"/>
    <property type="match status" value="1"/>
</dbReference>
<evidence type="ECO:0000256" key="4">
    <source>
        <dbReference type="ARBA" id="ARBA00022676"/>
    </source>
</evidence>
<keyword evidence="4" id="KW-0328">Glycosyltransferase</keyword>
<keyword evidence="10" id="KW-1185">Reference proteome</keyword>
<dbReference type="OrthoDB" id="734129at2759"/>
<sequence>MIEEKDLFKPEEKRYRILMASDFFYPNVGGVENHIFQLSQCLIKRGHKVVVCTHQYKKRKGIRYMTNGLKVYYIPKQPTFRQTTLPTLLNSLPMFRNIMIRERIDIVHGHQATSCICHETITCAREMGIKTVFTDHSLFSFNEIGSFNLHKVSNYSLAEINHVICVSHTGKENTSLRAKIHPIKVSVIPNAIDASQFTPDPSKKTPGEITIVVMSRHTYRKGVDLLIQLIPIVCKKVPNAKFVIGGDGPNRVNIEEMREKYNLHDRIEMLGFVPHELVRNVLTRGDIFLNTSLTEAFCIAIVEAASCGLFVVSTAVGGVPEVLPSHMIKFAKPDAEQLAQAVIDSIGPSQEVDPWLFHSQVKNMYNWDDVAERTEAVYDKIQFDVQQPLVNRIHRYFNCGTWASKAFCFALALQFLFMLILEWLMPANEVDIAPDFPLKQFLKNKDKLNQSWTKSYKVIERANEK</sequence>
<evidence type="ECO:0000256" key="1">
    <source>
        <dbReference type="ARBA" id="ARBA00004687"/>
    </source>
</evidence>
<dbReference type="GO" id="GO:0017176">
    <property type="term" value="F:phosphatidylinositol N-acetylglucosaminyltransferase activity"/>
    <property type="evidence" value="ECO:0007669"/>
    <property type="project" value="UniProtKB-EC"/>
</dbReference>
<dbReference type="FunFam" id="3.40.50.2000:FF:000093">
    <property type="entry name" value="UDP-GlcNAc:PI a1-6 GlcNAc-transferase"/>
    <property type="match status" value="1"/>
</dbReference>
<gene>
    <name evidence="9" type="ORF">M0811_01932</name>
</gene>
<dbReference type="Gene3D" id="3.40.50.2000">
    <property type="entry name" value="Glycogen Phosphorylase B"/>
    <property type="match status" value="2"/>
</dbReference>
<protein>
    <recommendedName>
        <fullName evidence="2">phosphatidylinositol N-acetylglucosaminyltransferase</fullName>
        <ecNumber evidence="2">2.4.1.198</ecNumber>
    </recommendedName>
    <alternativeName>
        <fullName evidence="6">GlcNAc-PI synthesis protein</fullName>
    </alternativeName>
</protein>
<dbReference type="PANTHER" id="PTHR45871">
    <property type="entry name" value="N-ACETYLGLUCOSAMINYL-PHOSPHATIDYLINOSITOL BIOSYNTHETIC PROTEIN"/>
    <property type="match status" value="1"/>
</dbReference>
<dbReference type="CDD" id="cd03796">
    <property type="entry name" value="GT4_PIG-A-like"/>
    <property type="match status" value="1"/>
</dbReference>